<protein>
    <recommendedName>
        <fullName evidence="5">Ataxin-10 homolog</fullName>
    </recommendedName>
</protein>
<organism evidence="8 9">
    <name type="scientific">Botrytis fragariae</name>
    <dbReference type="NCBI Taxonomy" id="1964551"/>
    <lineage>
        <taxon>Eukaryota</taxon>
        <taxon>Fungi</taxon>
        <taxon>Dikarya</taxon>
        <taxon>Ascomycota</taxon>
        <taxon>Pezizomycotina</taxon>
        <taxon>Leotiomycetes</taxon>
        <taxon>Helotiales</taxon>
        <taxon>Sclerotiniaceae</taxon>
        <taxon>Botrytis</taxon>
    </lineage>
</organism>
<feature type="compositionally biased region" description="Gly residues" evidence="6">
    <location>
        <begin position="884"/>
        <end position="908"/>
    </location>
</feature>
<feature type="region of interest" description="Disordered" evidence="6">
    <location>
        <begin position="952"/>
        <end position="1229"/>
    </location>
</feature>
<feature type="compositionally biased region" description="Basic residues" evidence="6">
    <location>
        <begin position="1129"/>
        <end position="1138"/>
    </location>
</feature>
<dbReference type="GeneID" id="59263748"/>
<feature type="compositionally biased region" description="Basic and acidic residues" evidence="6">
    <location>
        <begin position="952"/>
        <end position="973"/>
    </location>
</feature>
<feature type="region of interest" description="Disordered" evidence="6">
    <location>
        <begin position="736"/>
        <end position="783"/>
    </location>
</feature>
<keyword evidence="3" id="KW-0131">Cell cycle</keyword>
<evidence type="ECO:0000256" key="6">
    <source>
        <dbReference type="SAM" id="MobiDB-lite"/>
    </source>
</evidence>
<name>A0A8H6EFH5_9HELO</name>
<feature type="compositionally biased region" description="Pro residues" evidence="6">
    <location>
        <begin position="1219"/>
        <end position="1229"/>
    </location>
</feature>
<dbReference type="GO" id="GO:0051301">
    <property type="term" value="P:cell division"/>
    <property type="evidence" value="ECO:0007669"/>
    <property type="project" value="UniProtKB-KW"/>
</dbReference>
<keyword evidence="9" id="KW-1185">Reference proteome</keyword>
<evidence type="ECO:0000256" key="2">
    <source>
        <dbReference type="ARBA" id="ARBA00022618"/>
    </source>
</evidence>
<gene>
    <name evidence="8" type="ORF">Bfra_009716</name>
</gene>
<evidence type="ECO:0000256" key="1">
    <source>
        <dbReference type="ARBA" id="ARBA00008384"/>
    </source>
</evidence>
<dbReference type="RefSeq" id="XP_037189279.1">
    <property type="nucleotide sequence ID" value="XM_037340056.1"/>
</dbReference>
<feature type="compositionally biased region" description="Acidic residues" evidence="6">
    <location>
        <begin position="471"/>
        <end position="488"/>
    </location>
</feature>
<dbReference type="InterPro" id="IPR019156">
    <property type="entry name" value="Ataxin-10_domain"/>
</dbReference>
<feature type="compositionally biased region" description="Basic and acidic residues" evidence="6">
    <location>
        <begin position="1018"/>
        <end position="1044"/>
    </location>
</feature>
<dbReference type="AlphaFoldDB" id="A0A8H6EFH5"/>
<evidence type="ECO:0000256" key="3">
    <source>
        <dbReference type="ARBA" id="ARBA00023306"/>
    </source>
</evidence>
<feature type="compositionally biased region" description="Basic and acidic residues" evidence="6">
    <location>
        <begin position="454"/>
        <end position="470"/>
    </location>
</feature>
<feature type="compositionally biased region" description="Polar residues" evidence="6">
    <location>
        <begin position="762"/>
        <end position="777"/>
    </location>
</feature>
<evidence type="ECO:0000256" key="5">
    <source>
        <dbReference type="ARBA" id="ARBA00044801"/>
    </source>
</evidence>
<dbReference type="PANTHER" id="PTHR13255">
    <property type="entry name" value="ATAXIN-10"/>
    <property type="match status" value="1"/>
</dbReference>
<dbReference type="Proteomes" id="UP000531561">
    <property type="component" value="Unassembled WGS sequence"/>
</dbReference>
<feature type="domain" description="Ataxin-10" evidence="7">
    <location>
        <begin position="817"/>
        <end position="875"/>
    </location>
</feature>
<dbReference type="OrthoDB" id="379794at2759"/>
<comment type="caution">
    <text evidence="8">The sequence shown here is derived from an EMBL/GenBank/DDBJ whole genome shotgun (WGS) entry which is preliminary data.</text>
</comment>
<evidence type="ECO:0000256" key="4">
    <source>
        <dbReference type="ARBA" id="ARBA00044746"/>
    </source>
</evidence>
<keyword evidence="2" id="KW-0132">Cell division</keyword>
<accession>A0A8H6EFH5</accession>
<feature type="compositionally biased region" description="Basic and acidic residues" evidence="6">
    <location>
        <begin position="1110"/>
        <end position="1128"/>
    </location>
</feature>
<dbReference type="Pfam" id="PF09759">
    <property type="entry name" value="Atx10homo_assoc"/>
    <property type="match status" value="1"/>
</dbReference>
<feature type="region of interest" description="Disordered" evidence="6">
    <location>
        <begin position="882"/>
        <end position="927"/>
    </location>
</feature>
<feature type="compositionally biased region" description="Acidic residues" evidence="6">
    <location>
        <begin position="443"/>
        <end position="452"/>
    </location>
</feature>
<dbReference type="InterPro" id="IPR051374">
    <property type="entry name" value="Ataxin-10/CTR86_families"/>
</dbReference>
<dbReference type="EMBL" id="JABFCT010000014">
    <property type="protein sequence ID" value="KAF5870332.1"/>
    <property type="molecule type" value="Genomic_DNA"/>
</dbReference>
<feature type="compositionally biased region" description="Basic and acidic residues" evidence="6">
    <location>
        <begin position="1139"/>
        <end position="1166"/>
    </location>
</feature>
<feature type="compositionally biased region" description="Basic and acidic residues" evidence="6">
    <location>
        <begin position="1063"/>
        <end position="1101"/>
    </location>
</feature>
<evidence type="ECO:0000313" key="8">
    <source>
        <dbReference type="EMBL" id="KAF5870332.1"/>
    </source>
</evidence>
<dbReference type="GO" id="GO:0005829">
    <property type="term" value="C:cytosol"/>
    <property type="evidence" value="ECO:0007669"/>
    <property type="project" value="TreeGrafter"/>
</dbReference>
<dbReference type="PANTHER" id="PTHR13255:SF0">
    <property type="entry name" value="ATAXIN-10"/>
    <property type="match status" value="1"/>
</dbReference>
<comment type="function">
    <text evidence="4">May play a role in the regulation of cytokinesis.</text>
</comment>
<comment type="similarity">
    <text evidence="1">Belongs to the ataxin-10 family.</text>
</comment>
<reference evidence="8 9" key="1">
    <citation type="journal article" date="2020" name="Phytopathology">
        <title>A high-quality genome resource of Botrytis fragariae, a new and rapidly spreading fungal pathogen causing strawberry gray mold in the U.S.A.</title>
        <authorList>
            <person name="Wu Y."/>
            <person name="Saski C.A."/>
            <person name="Schnabel G."/>
            <person name="Xiao S."/>
            <person name="Hu M."/>
        </authorList>
    </citation>
    <scope>NUCLEOTIDE SEQUENCE [LARGE SCALE GENOMIC DNA]</scope>
    <source>
        <strain evidence="8 9">BVB16</strain>
    </source>
</reference>
<evidence type="ECO:0000259" key="7">
    <source>
        <dbReference type="Pfam" id="PF09759"/>
    </source>
</evidence>
<proteinExistence type="inferred from homology"/>
<sequence>MYCAECGHPLPDIRDDNTTCSKCKTRLGTWWDESSKTMRTNREAFVPTNMMSEIMGGRSHFEINKKVSERTNTYGLEERGFLATLTMLEMRWGPGGGAGLGRKTMEGLGKMIRSTLDMSLSRGEVREALAKNVDIWMRLQRIFYLAVPILVSRSLRESYSEQGVPAGPDVSESVALILKNFEVLTEDLGYLNNLLVVSRNMLAVKETAQEICRAVGLDKQVHKLIILCVNVTSKGYDGENVDDNSRGRLNEVTELYKKLLVTCLQHTHNWTMGNDRFKMSFWFDMLFDNDLHNDPVHELPPDDLNVEKVYHEVRNWLTRHSADQDETAKELLEKYAAEADMDCTPGPLPQIDEFTVTDADKEDDPEETTPVWKPELTDKYEQDRIYARVSHEIDIWWKRQRDQNYEGWVVKMVTVEDAIKRAEACKETAMERFLPQRAFQDQDAYDQDEQLEEPPLHDEIDGDTRSMDGHDGEDDGEEEEEEDDDESYAEGPLRGLLTEIPNILDTKQIEALHMTVKACIVDSMGSGLTPAGENLQKTRCKMFLALDCGKNLLREMLVFIAVWEQTDQHFIFQITAQIIESFHHNALLPYAWSSLRIMKDIVSPAQTVLLRLINYMFRARKDSPIYDDLRDYNRDAKLIHFLFTYFRTRVVPDCIALIHAQAQIRTKNSDPNDFPVDLWDMERAKDGLSQYLDFISVIAEIPEMRPLLIEWEAVYELIALLRALDLGVAKKNLSEQPLPNRRQAPVPQQGGGIQATERPYESPTSQNAPQFPGQGQSLPPLHDTPHKFPWSGIKIQILIILTSLVAPNNPRRQGPGNPIVQKQLLNQDGIMPLLNCCVYDGHNEYLKERATLALKYVMEGCEEAQKWVKDLVPAGKQRAAAGAGANGAQGNGNVNGSGSGSLRAGGGVPATASGASNGMHMQMSVGNGIDVDPTLQLEKLRLQERVRIAEQKAREMRGKENGQGDANRNHDHQPINWSPRVRQSVDDHHPTNWSPRVRQSVDDRNSGYGAGEPIVSWNHRDDRGHGRKDERRDDRRNRDRDYRHSKSTAGKTRTYRQDEDEYRDDRHNRQGTHRNRDEDVRHPEDTEAPRERRRDERDHEDKHRHKHRDKDRNYNQYRDDGGDELHKDRPNHRRSGRHSQRENDSKNRDREHGQSKPIDEPRHSSGDEYESQNDCRDERQRPRRRRCSSIDEHRRHRRSKKPLTPFDFKGLHPRDYPASTPPPPPFISP</sequence>
<feature type="region of interest" description="Disordered" evidence="6">
    <location>
        <begin position="437"/>
        <end position="492"/>
    </location>
</feature>
<evidence type="ECO:0000313" key="9">
    <source>
        <dbReference type="Proteomes" id="UP000531561"/>
    </source>
</evidence>